<dbReference type="CDD" id="cd03801">
    <property type="entry name" value="GT4_PimA-like"/>
    <property type="match status" value="1"/>
</dbReference>
<dbReference type="PANTHER" id="PTHR12526:SF637">
    <property type="entry name" value="GLYCOSYLTRANSFERASE EPSF-RELATED"/>
    <property type="match status" value="1"/>
</dbReference>
<evidence type="ECO:0000259" key="2">
    <source>
        <dbReference type="Pfam" id="PF13439"/>
    </source>
</evidence>
<dbReference type="Gene3D" id="3.40.50.2000">
    <property type="entry name" value="Glycogen Phosphorylase B"/>
    <property type="match status" value="2"/>
</dbReference>
<feature type="domain" description="Glycosyl transferase family 1" evidence="1">
    <location>
        <begin position="203"/>
        <end position="353"/>
    </location>
</feature>
<evidence type="ECO:0000259" key="1">
    <source>
        <dbReference type="Pfam" id="PF00534"/>
    </source>
</evidence>
<organism evidence="3 4">
    <name type="scientific">Phocaeicola plebeius</name>
    <dbReference type="NCBI Taxonomy" id="310297"/>
    <lineage>
        <taxon>Bacteria</taxon>
        <taxon>Pseudomonadati</taxon>
        <taxon>Bacteroidota</taxon>
        <taxon>Bacteroidia</taxon>
        <taxon>Bacteroidales</taxon>
        <taxon>Bacteroidaceae</taxon>
        <taxon>Phocaeicola</taxon>
    </lineage>
</organism>
<dbReference type="RefSeq" id="WP_118431136.1">
    <property type="nucleotide sequence ID" value="NZ_CAUHQG010000003.1"/>
</dbReference>
<evidence type="ECO:0000313" key="4">
    <source>
        <dbReference type="Proteomes" id="UP000285750"/>
    </source>
</evidence>
<accession>A0A412H6D9</accession>
<reference evidence="3 4" key="1">
    <citation type="submission" date="2018-08" db="EMBL/GenBank/DDBJ databases">
        <title>A genome reference for cultivated species of the human gut microbiota.</title>
        <authorList>
            <person name="Zou Y."/>
            <person name="Xue W."/>
            <person name="Luo G."/>
        </authorList>
    </citation>
    <scope>NUCLEOTIDE SEQUENCE [LARGE SCALE GENOMIC DNA]</scope>
    <source>
        <strain evidence="3 4">AF24-16AC</strain>
    </source>
</reference>
<evidence type="ECO:0000313" key="3">
    <source>
        <dbReference type="EMBL" id="RGS07914.1"/>
    </source>
</evidence>
<comment type="caution">
    <text evidence="3">The sequence shown here is derived from an EMBL/GenBank/DDBJ whole genome shotgun (WGS) entry which is preliminary data.</text>
</comment>
<dbReference type="PANTHER" id="PTHR12526">
    <property type="entry name" value="GLYCOSYLTRANSFERASE"/>
    <property type="match status" value="1"/>
</dbReference>
<dbReference type="Pfam" id="PF13439">
    <property type="entry name" value="Glyco_transf_4"/>
    <property type="match status" value="1"/>
</dbReference>
<keyword evidence="3" id="KW-0808">Transferase</keyword>
<dbReference type="GO" id="GO:0016757">
    <property type="term" value="F:glycosyltransferase activity"/>
    <property type="evidence" value="ECO:0007669"/>
    <property type="project" value="InterPro"/>
</dbReference>
<dbReference type="InterPro" id="IPR001296">
    <property type="entry name" value="Glyco_trans_1"/>
</dbReference>
<name>A0A412H6D9_9BACT</name>
<dbReference type="InterPro" id="IPR028098">
    <property type="entry name" value="Glyco_trans_4-like_N"/>
</dbReference>
<dbReference type="AlphaFoldDB" id="A0A412H6D9"/>
<dbReference type="SUPFAM" id="SSF53756">
    <property type="entry name" value="UDP-Glycosyltransferase/glycogen phosphorylase"/>
    <property type="match status" value="1"/>
</dbReference>
<dbReference type="Proteomes" id="UP000285750">
    <property type="component" value="Unassembled WGS sequence"/>
</dbReference>
<dbReference type="EMBL" id="QRUY01000013">
    <property type="protein sequence ID" value="RGS07914.1"/>
    <property type="molecule type" value="Genomic_DNA"/>
</dbReference>
<feature type="domain" description="Glycosyltransferase subfamily 4-like N-terminal" evidence="2">
    <location>
        <begin position="64"/>
        <end position="191"/>
    </location>
</feature>
<gene>
    <name evidence="3" type="ORF">DWY14_07550</name>
</gene>
<dbReference type="Pfam" id="PF00534">
    <property type="entry name" value="Glycos_transf_1"/>
    <property type="match status" value="1"/>
</dbReference>
<proteinExistence type="predicted"/>
<sequence length="385" mass="44094">MKRILFIGMASTGNDRNAWSGTCFQTYQALKKAGFELNYLSALQDVQNGFIEKLLYTYWSSIHNLFHKNVRVDESFYTVRLFSHTLKKFDYTPYDIIFIPTYLSAVCALPKHIKPKIIHLVDATVDSLFNYYSEFSGLTWQNRLEASYLGRKAFKRSDLLIASSDWCKQNAIKQYHINPQKISVIEFGANIDPAYIPAQPKSLNNKKHLNIYWSGVNWHRKGGDIAVECCEELVNAGYSITLNITGIKELPTEHEKKTFIKNYGFLSKNDDNQYKELISIIKKQDIFLFPSKAECSSIALCEANGFGLPCFAYNTGGTENYIKNGENGYMLSLNSSGKEFAKKIIECIKCNELDTLSFGAVKQYKEKLNWAVWGEKVKQYIESLR</sequence>
<protein>
    <submittedName>
        <fullName evidence="3">Glycosyltransferase family 1 protein</fullName>
    </submittedName>
</protein>